<feature type="signal peptide" evidence="5">
    <location>
        <begin position="1"/>
        <end position="19"/>
    </location>
</feature>
<keyword evidence="8" id="KW-1185">Reference proteome</keyword>
<evidence type="ECO:0000256" key="3">
    <source>
        <dbReference type="ARBA" id="ARBA00022989"/>
    </source>
</evidence>
<evidence type="ECO:0000256" key="5">
    <source>
        <dbReference type="SAM" id="SignalP"/>
    </source>
</evidence>
<keyword evidence="4" id="KW-0472">Membrane</keyword>
<dbReference type="Proteomes" id="UP001567538">
    <property type="component" value="Unassembled WGS sequence"/>
</dbReference>
<dbReference type="InterPro" id="IPR007656">
    <property type="entry name" value="GTD-bd"/>
</dbReference>
<name>A0ABD1GJP9_SALDI</name>
<dbReference type="EMBL" id="JBEAFC010000008">
    <property type="protein sequence ID" value="KAL1544348.1"/>
    <property type="molecule type" value="Genomic_DNA"/>
</dbReference>
<comment type="subcellular location">
    <subcellularLocation>
        <location evidence="1">Membrane</location>
    </subcellularLocation>
</comment>
<evidence type="ECO:0000313" key="8">
    <source>
        <dbReference type="Proteomes" id="UP001567538"/>
    </source>
</evidence>
<dbReference type="GO" id="GO:0080115">
    <property type="term" value="F:myosin XI tail binding"/>
    <property type="evidence" value="ECO:0007669"/>
    <property type="project" value="UniProtKB-ARBA"/>
</dbReference>
<evidence type="ECO:0000256" key="1">
    <source>
        <dbReference type="ARBA" id="ARBA00004370"/>
    </source>
</evidence>
<sequence>MCEIWALFLLLGFGLKSLSSPTKRSRVSISEEVIDAKLKRKSVRRYDFVLERGGRCGSEKIVEDGAAESGCSCCGGGERSATATEEAMAMIQRRQREKNSIAMGDTISTVDCVRPETSTMRR</sequence>
<protein>
    <submittedName>
        <fullName evidence="7">Protein FLOURY 1-like</fullName>
    </submittedName>
</protein>
<proteinExistence type="predicted"/>
<dbReference type="Pfam" id="PF04576">
    <property type="entry name" value="Zein-binding"/>
    <property type="match status" value="1"/>
</dbReference>
<accession>A0ABD1GJP9</accession>
<evidence type="ECO:0000259" key="6">
    <source>
        <dbReference type="Pfam" id="PF04576"/>
    </source>
</evidence>
<keyword evidence="3" id="KW-1133">Transmembrane helix</keyword>
<reference evidence="7 8" key="1">
    <citation type="submission" date="2024-06" db="EMBL/GenBank/DDBJ databases">
        <title>A chromosome level genome sequence of Diviner's sage (Salvia divinorum).</title>
        <authorList>
            <person name="Ford S.A."/>
            <person name="Ro D.-K."/>
            <person name="Ness R.W."/>
            <person name="Phillips M.A."/>
        </authorList>
    </citation>
    <scope>NUCLEOTIDE SEQUENCE [LARGE SCALE GENOMIC DNA]</scope>
    <source>
        <strain evidence="7">SAF-2024a</strain>
        <tissue evidence="7">Leaf</tissue>
    </source>
</reference>
<keyword evidence="5" id="KW-0732">Signal</keyword>
<evidence type="ECO:0000256" key="4">
    <source>
        <dbReference type="ARBA" id="ARBA00023136"/>
    </source>
</evidence>
<gene>
    <name evidence="7" type="ORF">AAHA92_21215</name>
</gene>
<dbReference type="GO" id="GO:0016020">
    <property type="term" value="C:membrane"/>
    <property type="evidence" value="ECO:0007669"/>
    <property type="project" value="UniProtKB-SubCell"/>
</dbReference>
<feature type="chain" id="PRO_5044876968" evidence="5">
    <location>
        <begin position="20"/>
        <end position="122"/>
    </location>
</feature>
<evidence type="ECO:0000313" key="7">
    <source>
        <dbReference type="EMBL" id="KAL1544348.1"/>
    </source>
</evidence>
<keyword evidence="2" id="KW-0812">Transmembrane</keyword>
<evidence type="ECO:0000256" key="2">
    <source>
        <dbReference type="ARBA" id="ARBA00022692"/>
    </source>
</evidence>
<organism evidence="7 8">
    <name type="scientific">Salvia divinorum</name>
    <name type="common">Maria pastora</name>
    <name type="synonym">Diviner's sage</name>
    <dbReference type="NCBI Taxonomy" id="28513"/>
    <lineage>
        <taxon>Eukaryota</taxon>
        <taxon>Viridiplantae</taxon>
        <taxon>Streptophyta</taxon>
        <taxon>Embryophyta</taxon>
        <taxon>Tracheophyta</taxon>
        <taxon>Spermatophyta</taxon>
        <taxon>Magnoliopsida</taxon>
        <taxon>eudicotyledons</taxon>
        <taxon>Gunneridae</taxon>
        <taxon>Pentapetalae</taxon>
        <taxon>asterids</taxon>
        <taxon>lamiids</taxon>
        <taxon>Lamiales</taxon>
        <taxon>Lamiaceae</taxon>
        <taxon>Nepetoideae</taxon>
        <taxon>Mentheae</taxon>
        <taxon>Salviinae</taxon>
        <taxon>Salvia</taxon>
        <taxon>Salvia subgen. Calosphace</taxon>
    </lineage>
</organism>
<dbReference type="AlphaFoldDB" id="A0ABD1GJP9"/>
<feature type="domain" description="GTD-binding" evidence="6">
    <location>
        <begin position="80"/>
        <end position="103"/>
    </location>
</feature>
<comment type="caution">
    <text evidence="7">The sequence shown here is derived from an EMBL/GenBank/DDBJ whole genome shotgun (WGS) entry which is preliminary data.</text>
</comment>